<organism evidence="5 6">
    <name type="scientific">Glycine soja</name>
    <name type="common">Wild soybean</name>
    <dbReference type="NCBI Taxonomy" id="3848"/>
    <lineage>
        <taxon>Eukaryota</taxon>
        <taxon>Viridiplantae</taxon>
        <taxon>Streptophyta</taxon>
        <taxon>Embryophyta</taxon>
        <taxon>Tracheophyta</taxon>
        <taxon>Spermatophyta</taxon>
        <taxon>Magnoliopsida</taxon>
        <taxon>eudicotyledons</taxon>
        <taxon>Gunneridae</taxon>
        <taxon>Pentapetalae</taxon>
        <taxon>rosids</taxon>
        <taxon>fabids</taxon>
        <taxon>Fabales</taxon>
        <taxon>Fabaceae</taxon>
        <taxon>Papilionoideae</taxon>
        <taxon>50 kb inversion clade</taxon>
        <taxon>NPAAA clade</taxon>
        <taxon>indigoferoid/millettioid clade</taxon>
        <taxon>Phaseoleae</taxon>
        <taxon>Glycine</taxon>
        <taxon>Glycine subgen. Soja</taxon>
    </lineage>
</organism>
<comment type="similarity">
    <text evidence="1">Belongs to the 5'-AMP-activated protein kinase gamma subunit family.</text>
</comment>
<keyword evidence="4" id="KW-0812">Transmembrane</keyword>
<evidence type="ECO:0000313" key="5">
    <source>
        <dbReference type="EMBL" id="RZB87395.1"/>
    </source>
</evidence>
<dbReference type="InterPro" id="IPR050511">
    <property type="entry name" value="AMPK_gamma/SDS23_families"/>
</dbReference>
<keyword evidence="6" id="KW-1185">Reference proteome</keyword>
<keyword evidence="3" id="KW-0129">CBS domain</keyword>
<name>A0A445IMX1_GLYSO</name>
<protein>
    <submittedName>
        <fullName evidence="5">Sucrose nonfermenting 4-like protein isoform B</fullName>
    </submittedName>
</protein>
<dbReference type="EMBL" id="QZWG01000010">
    <property type="protein sequence ID" value="RZB87395.1"/>
    <property type="molecule type" value="Genomic_DNA"/>
</dbReference>
<gene>
    <name evidence="5" type="ORF">D0Y65_027157</name>
</gene>
<dbReference type="PANTHER" id="PTHR13780">
    <property type="entry name" value="AMP-ACTIVATED PROTEIN KINASE, GAMMA REGULATORY SUBUNIT"/>
    <property type="match status" value="1"/>
</dbReference>
<comment type="caution">
    <text evidence="5">The sequence shown here is derived from an EMBL/GenBank/DDBJ whole genome shotgun (WGS) entry which is preliminary data.</text>
</comment>
<accession>A0A445IMX1</accession>
<evidence type="ECO:0000256" key="1">
    <source>
        <dbReference type="ARBA" id="ARBA00006750"/>
    </source>
</evidence>
<reference evidence="5 6" key="1">
    <citation type="submission" date="2018-09" db="EMBL/GenBank/DDBJ databases">
        <title>A high-quality reference genome of wild soybean provides a powerful tool to mine soybean genomes.</title>
        <authorList>
            <person name="Xie M."/>
            <person name="Chung C.Y.L."/>
            <person name="Li M.-W."/>
            <person name="Wong F.-L."/>
            <person name="Chan T.-F."/>
            <person name="Lam H.-M."/>
        </authorList>
    </citation>
    <scope>NUCLEOTIDE SEQUENCE [LARGE SCALE GENOMIC DNA]</scope>
    <source>
        <strain evidence="6">cv. W05</strain>
        <tissue evidence="5">Hypocotyl of etiolated seedlings</tissue>
    </source>
</reference>
<dbReference type="Gene3D" id="3.10.580.10">
    <property type="entry name" value="CBS-domain"/>
    <property type="match status" value="1"/>
</dbReference>
<dbReference type="InterPro" id="IPR046342">
    <property type="entry name" value="CBS_dom_sf"/>
</dbReference>
<dbReference type="AlphaFoldDB" id="A0A445IMX1"/>
<feature type="transmembrane region" description="Helical" evidence="4">
    <location>
        <begin position="12"/>
        <end position="30"/>
    </location>
</feature>
<proteinExistence type="inferred from homology"/>
<keyword evidence="2" id="KW-0677">Repeat</keyword>
<keyword evidence="4" id="KW-1133">Transmembrane helix</keyword>
<sequence>MIEGYRSCARSMSIIALPVVVVLMVVVLRHPSLFIDAISVFMGIHGSNLTEEQLETHTIAVWRETQECRTDSNGRTYPQHMVHLPIDSIPVAEVSSIPIVDNNDSLLDINSRRDIIALVKDKVYARISLSGFSIHQALLLGRDARFSCRLHNGPRCHMCLRSDSLHKERLANPGVRQLVVIEAGSRLVEGIISIGNVFRILLS</sequence>
<dbReference type="SUPFAM" id="SSF54631">
    <property type="entry name" value="CBS-domain pair"/>
    <property type="match status" value="1"/>
</dbReference>
<dbReference type="Proteomes" id="UP000289340">
    <property type="component" value="Chromosome 10"/>
</dbReference>
<evidence type="ECO:0000256" key="2">
    <source>
        <dbReference type="ARBA" id="ARBA00022737"/>
    </source>
</evidence>
<evidence type="ECO:0000256" key="4">
    <source>
        <dbReference type="SAM" id="Phobius"/>
    </source>
</evidence>
<dbReference type="PANTHER" id="PTHR13780:SF35">
    <property type="entry name" value="LD22662P"/>
    <property type="match status" value="1"/>
</dbReference>
<evidence type="ECO:0000256" key="3">
    <source>
        <dbReference type="ARBA" id="ARBA00023122"/>
    </source>
</evidence>
<evidence type="ECO:0000313" key="6">
    <source>
        <dbReference type="Proteomes" id="UP000289340"/>
    </source>
</evidence>
<keyword evidence="4" id="KW-0472">Membrane</keyword>